<name>A0A5C8PVC8_9HYPH</name>
<comment type="caution">
    <text evidence="1">The sequence shown here is derived from an EMBL/GenBank/DDBJ whole genome shotgun (WGS) entry which is preliminary data.</text>
</comment>
<sequence length="301" mass="32693">MPKDSPLFLTNTAKTCLKHTYLQNDPRATMRTLGGLDYVLANVAAPIFRQLIAAHASYAGRALQVLDLGCAYGTGTALLRFPVTFATLQARYTAREMQALDAVELEELDRLYYAAWPRDGHRYVGVDAREAAVSYAHRVGTVDSGIAADLERAEADDALAAEILRTDIVVATGRIGVRTAMRIAHAARRDDPPWIATFMNRTSPGDELAAALAPLGLVTERFDGGSFAQRRFESAAERDRALSVLQSRGIDPAGKEADGWLHADLYVARPAAIAESIPLHRMVSIAGGACGPRPWRLPRRA</sequence>
<organism evidence="1 2">
    <name type="scientific">Vineibacter terrae</name>
    <dbReference type="NCBI Taxonomy" id="2586908"/>
    <lineage>
        <taxon>Bacteria</taxon>
        <taxon>Pseudomonadati</taxon>
        <taxon>Pseudomonadota</taxon>
        <taxon>Alphaproteobacteria</taxon>
        <taxon>Hyphomicrobiales</taxon>
        <taxon>Vineibacter</taxon>
    </lineage>
</organism>
<evidence type="ECO:0000313" key="2">
    <source>
        <dbReference type="Proteomes" id="UP000321638"/>
    </source>
</evidence>
<dbReference type="Proteomes" id="UP000321638">
    <property type="component" value="Unassembled WGS sequence"/>
</dbReference>
<keyword evidence="1" id="KW-0808">Transferase</keyword>
<keyword evidence="1" id="KW-0489">Methyltransferase</keyword>
<dbReference type="GO" id="GO:0008168">
    <property type="term" value="F:methyltransferase activity"/>
    <property type="evidence" value="ECO:0007669"/>
    <property type="project" value="UniProtKB-KW"/>
</dbReference>
<keyword evidence="2" id="KW-1185">Reference proteome</keyword>
<proteinExistence type="predicted"/>
<dbReference type="RefSeq" id="WP_147844879.1">
    <property type="nucleotide sequence ID" value="NZ_VDUZ01000001.1"/>
</dbReference>
<accession>A0A5C8PVC8</accession>
<dbReference type="AlphaFoldDB" id="A0A5C8PVC8"/>
<dbReference type="OrthoDB" id="7055571at2"/>
<dbReference type="GO" id="GO:0032259">
    <property type="term" value="P:methylation"/>
    <property type="evidence" value="ECO:0007669"/>
    <property type="project" value="UniProtKB-KW"/>
</dbReference>
<dbReference type="EMBL" id="VDUZ01000001">
    <property type="protein sequence ID" value="TXL82177.1"/>
    <property type="molecule type" value="Genomic_DNA"/>
</dbReference>
<reference evidence="1 2" key="1">
    <citation type="submission" date="2019-06" db="EMBL/GenBank/DDBJ databases">
        <title>New taxonomy in bacterial strain CC-CFT640, isolated from vineyard.</title>
        <authorList>
            <person name="Lin S.-Y."/>
            <person name="Tsai C.-F."/>
            <person name="Young C.-C."/>
        </authorList>
    </citation>
    <scope>NUCLEOTIDE SEQUENCE [LARGE SCALE GENOMIC DNA]</scope>
    <source>
        <strain evidence="1 2">CC-CFT640</strain>
    </source>
</reference>
<evidence type="ECO:0000313" key="1">
    <source>
        <dbReference type="EMBL" id="TXL82177.1"/>
    </source>
</evidence>
<gene>
    <name evidence="1" type="ORF">FHP25_00295</name>
</gene>
<protein>
    <submittedName>
        <fullName evidence="1">Class I SAM-dependent methyltransferase</fullName>
    </submittedName>
</protein>